<dbReference type="InterPro" id="IPR046347">
    <property type="entry name" value="bZIP_sf"/>
</dbReference>
<feature type="coiled-coil region" evidence="8">
    <location>
        <begin position="133"/>
        <end position="167"/>
    </location>
</feature>
<sequence length="427" mass="47654">MSHASVDPSLLSTFNSPLEREEDFLLSDNETVISLFDNEPFSSAASNVSSDFTSPTDTSSPREVFTPGSSSSPQPEKESGTDKKTEPAAKPVKKRKSWGQELPTPTTNLPPRKRAKTVEEKEQRRVERVLRNRAAAQSSRERKRKEVQALEEEKTRLAESNADMRARLVAQEEVNRVLRQRLERCEQYMRVAGDIALKATANPTTYFPVPEPTVKEEENPFLYIQTPEAEPVTTLDPVNLLSGLTNPSSETSENGESSMAHQSAELMCGLQCLRENPSPEAWWESLLSWIGLVLFLTLNTTTQRSYSELMARVEGAQRILHQMSIHQPSLLKLSSISNKLRTQLQQRIQTSSQALARLIMAATGLDMRSESAVENAFFDIFQASSGESERSLMGGNIDEDSLAENAIVESAQSYLRNIKLSRIAHLV</sequence>
<comment type="similarity">
    <text evidence="2">Belongs to the bZIP family.</text>
</comment>
<keyword evidence="12" id="KW-1185">Reference proteome</keyword>
<protein>
    <recommendedName>
        <fullName evidence="10">BZIP domain-containing protein</fullName>
    </recommendedName>
</protein>
<dbReference type="SMART" id="SM00338">
    <property type="entry name" value="BRLZ"/>
    <property type="match status" value="1"/>
</dbReference>
<evidence type="ECO:0000256" key="6">
    <source>
        <dbReference type="ARBA" id="ARBA00023230"/>
    </source>
</evidence>
<dbReference type="InterPro" id="IPR044280">
    <property type="entry name" value="Hac1/HY5"/>
</dbReference>
<keyword evidence="8" id="KW-0175">Coiled coil</keyword>
<dbReference type="EMBL" id="NESQ01000127">
    <property type="protein sequence ID" value="PUU78234.1"/>
    <property type="molecule type" value="Genomic_DNA"/>
</dbReference>
<evidence type="ECO:0000256" key="3">
    <source>
        <dbReference type="ARBA" id="ARBA00023015"/>
    </source>
</evidence>
<evidence type="ECO:0000256" key="1">
    <source>
        <dbReference type="ARBA" id="ARBA00004123"/>
    </source>
</evidence>
<name>A0A2T6ZS27_TUBBO</name>
<keyword evidence="5" id="KW-0804">Transcription</keyword>
<feature type="compositionally biased region" description="Low complexity" evidence="9">
    <location>
        <begin position="49"/>
        <end position="61"/>
    </location>
</feature>
<feature type="compositionally biased region" description="Basic and acidic residues" evidence="9">
    <location>
        <begin position="75"/>
        <end position="87"/>
    </location>
</feature>
<evidence type="ECO:0000313" key="12">
    <source>
        <dbReference type="Proteomes" id="UP000244722"/>
    </source>
</evidence>
<dbReference type="STRING" id="42251.A0A2T6ZS27"/>
<dbReference type="Pfam" id="PF07716">
    <property type="entry name" value="bZIP_2"/>
    <property type="match status" value="1"/>
</dbReference>
<dbReference type="Proteomes" id="UP000244722">
    <property type="component" value="Unassembled WGS sequence"/>
</dbReference>
<evidence type="ECO:0000256" key="8">
    <source>
        <dbReference type="SAM" id="Coils"/>
    </source>
</evidence>
<feature type="compositionally biased region" description="Basic and acidic residues" evidence="9">
    <location>
        <begin position="116"/>
        <end position="126"/>
    </location>
</feature>
<keyword evidence="6" id="KW-0834">Unfolded protein response</keyword>
<dbReference type="PANTHER" id="PTHR46714:SF6">
    <property type="entry name" value="TRANSCRIPTIONAL ACTIVATOR HAC1"/>
    <property type="match status" value="1"/>
</dbReference>
<dbReference type="SUPFAM" id="SSF57959">
    <property type="entry name" value="Leucine zipper domain"/>
    <property type="match status" value="1"/>
</dbReference>
<dbReference type="GO" id="GO:0000981">
    <property type="term" value="F:DNA-binding transcription factor activity, RNA polymerase II-specific"/>
    <property type="evidence" value="ECO:0007669"/>
    <property type="project" value="InterPro"/>
</dbReference>
<evidence type="ECO:0000313" key="11">
    <source>
        <dbReference type="EMBL" id="PUU78234.1"/>
    </source>
</evidence>
<feature type="region of interest" description="Disordered" evidence="9">
    <location>
        <begin position="43"/>
        <end position="126"/>
    </location>
</feature>
<proteinExistence type="inferred from homology"/>
<gene>
    <name evidence="11" type="ORF">B9Z19DRAFT_1065254</name>
</gene>
<dbReference type="PANTHER" id="PTHR46714">
    <property type="entry name" value="TRANSCRIPTIONAL ACTIVATOR HAC1"/>
    <property type="match status" value="1"/>
</dbReference>
<dbReference type="GO" id="GO:0045944">
    <property type="term" value="P:positive regulation of transcription by RNA polymerase II"/>
    <property type="evidence" value="ECO:0007669"/>
    <property type="project" value="InterPro"/>
</dbReference>
<dbReference type="GO" id="GO:0006986">
    <property type="term" value="P:response to unfolded protein"/>
    <property type="evidence" value="ECO:0007669"/>
    <property type="project" value="UniProtKB-KW"/>
</dbReference>
<evidence type="ECO:0000256" key="9">
    <source>
        <dbReference type="SAM" id="MobiDB-lite"/>
    </source>
</evidence>
<keyword evidence="3" id="KW-0805">Transcription regulation</keyword>
<evidence type="ECO:0000256" key="5">
    <source>
        <dbReference type="ARBA" id="ARBA00023163"/>
    </source>
</evidence>
<dbReference type="InterPro" id="IPR004827">
    <property type="entry name" value="bZIP"/>
</dbReference>
<accession>A0A2T6ZS27</accession>
<organism evidence="11 12">
    <name type="scientific">Tuber borchii</name>
    <name type="common">White truffle</name>
    <dbReference type="NCBI Taxonomy" id="42251"/>
    <lineage>
        <taxon>Eukaryota</taxon>
        <taxon>Fungi</taxon>
        <taxon>Dikarya</taxon>
        <taxon>Ascomycota</taxon>
        <taxon>Pezizomycotina</taxon>
        <taxon>Pezizomycetes</taxon>
        <taxon>Pezizales</taxon>
        <taxon>Tuberaceae</taxon>
        <taxon>Tuber</taxon>
    </lineage>
</organism>
<comment type="subcellular location">
    <subcellularLocation>
        <location evidence="1">Nucleus</location>
    </subcellularLocation>
</comment>
<dbReference type="AlphaFoldDB" id="A0A2T6ZS27"/>
<dbReference type="OrthoDB" id="5400318at2759"/>
<comment type="caution">
    <text evidence="11">The sequence shown here is derived from an EMBL/GenBank/DDBJ whole genome shotgun (WGS) entry which is preliminary data.</text>
</comment>
<evidence type="ECO:0000256" key="7">
    <source>
        <dbReference type="ARBA" id="ARBA00023242"/>
    </source>
</evidence>
<evidence type="ECO:0000259" key="10">
    <source>
        <dbReference type="PROSITE" id="PS50217"/>
    </source>
</evidence>
<evidence type="ECO:0000256" key="2">
    <source>
        <dbReference type="ARBA" id="ARBA00007163"/>
    </source>
</evidence>
<keyword evidence="7" id="KW-0539">Nucleus</keyword>
<dbReference type="GO" id="GO:0005634">
    <property type="term" value="C:nucleus"/>
    <property type="evidence" value="ECO:0007669"/>
    <property type="project" value="UniProtKB-SubCell"/>
</dbReference>
<dbReference type="PROSITE" id="PS50217">
    <property type="entry name" value="BZIP"/>
    <property type="match status" value="1"/>
</dbReference>
<dbReference type="GO" id="GO:0003677">
    <property type="term" value="F:DNA binding"/>
    <property type="evidence" value="ECO:0007669"/>
    <property type="project" value="UniProtKB-KW"/>
</dbReference>
<feature type="domain" description="BZIP" evidence="10">
    <location>
        <begin position="122"/>
        <end position="168"/>
    </location>
</feature>
<keyword evidence="4" id="KW-0238">DNA-binding</keyword>
<evidence type="ECO:0000256" key="4">
    <source>
        <dbReference type="ARBA" id="ARBA00023125"/>
    </source>
</evidence>
<reference evidence="11 12" key="1">
    <citation type="submission" date="2017-04" db="EMBL/GenBank/DDBJ databases">
        <title>Draft genome sequence of Tuber borchii Vittad., a whitish edible truffle.</title>
        <authorList>
            <consortium name="DOE Joint Genome Institute"/>
            <person name="Murat C."/>
            <person name="Kuo A."/>
            <person name="Barry K.W."/>
            <person name="Clum A."/>
            <person name="Dockter R.B."/>
            <person name="Fauchery L."/>
            <person name="Iotti M."/>
            <person name="Kohler A."/>
            <person name="Labutti K."/>
            <person name="Lindquist E.A."/>
            <person name="Lipzen A."/>
            <person name="Ohm R.A."/>
            <person name="Wang M."/>
            <person name="Grigoriev I.V."/>
            <person name="Zambonelli A."/>
            <person name="Martin F.M."/>
        </authorList>
    </citation>
    <scope>NUCLEOTIDE SEQUENCE [LARGE SCALE GENOMIC DNA]</scope>
    <source>
        <strain evidence="11 12">Tbo3840</strain>
    </source>
</reference>